<dbReference type="EMBL" id="LT907782">
    <property type="protein sequence ID" value="SNX59921.1"/>
    <property type="molecule type" value="Genomic_DNA"/>
</dbReference>
<proteinExistence type="predicted"/>
<dbReference type="AlphaFoldDB" id="A0A285BXB1"/>
<reference evidence="1 2" key="1">
    <citation type="submission" date="2017-08" db="EMBL/GenBank/DDBJ databases">
        <authorList>
            <person name="de Groot N.N."/>
        </authorList>
    </citation>
    <scope>NUCLEOTIDE SEQUENCE [LARGE SCALE GENOMIC DNA]</scope>
    <source>
        <strain evidence="1 2">Nm15</strain>
    </source>
</reference>
<evidence type="ECO:0000313" key="1">
    <source>
        <dbReference type="EMBL" id="SNX59921.1"/>
    </source>
</evidence>
<dbReference type="Proteomes" id="UP000242498">
    <property type="component" value="Chromosome I"/>
</dbReference>
<evidence type="ECO:0000313" key="2">
    <source>
        <dbReference type="Proteomes" id="UP000242498"/>
    </source>
</evidence>
<protein>
    <submittedName>
        <fullName evidence="1">Uncharacterized protein</fullName>
    </submittedName>
</protein>
<name>A0A285BXB1_9PROT</name>
<organism evidence="1 2">
    <name type="scientific">Nitrosomonas ureae</name>
    <dbReference type="NCBI Taxonomy" id="44577"/>
    <lineage>
        <taxon>Bacteria</taxon>
        <taxon>Pseudomonadati</taxon>
        <taxon>Pseudomonadota</taxon>
        <taxon>Betaproteobacteria</taxon>
        <taxon>Nitrosomonadales</taxon>
        <taxon>Nitrosomonadaceae</taxon>
        <taxon>Nitrosomonas</taxon>
    </lineage>
</organism>
<accession>A0A285BXB1</accession>
<gene>
    <name evidence="1" type="ORF">SAMN06296273_1366</name>
</gene>
<sequence>MRKSNHRLYIVQLAFFAFLILTIAFTSSLTHAAFNSHTTQYINCFDSPAKVI</sequence>